<gene>
    <name evidence="2" type="ORF">CPELLU_LOCUS8540</name>
</gene>
<dbReference type="AlphaFoldDB" id="A0A9N9DAN8"/>
<dbReference type="OrthoDB" id="2420603at2759"/>
<comment type="caution">
    <text evidence="2">The sequence shown here is derived from an EMBL/GenBank/DDBJ whole genome shotgun (WGS) entry which is preliminary data.</text>
</comment>
<accession>A0A9N9DAN8</accession>
<sequence>MPEYFNRSCSRWDIKDFLEEYEDNDLSEKLGIYLRSLEVIADNEEGQRSKRAKELLLKYRERVVLRSRLEADPNNRPDRQKARNLNNGHMNGSGNPSISINNSTVSGNVQELFRREKLPYVEQNIEGEDDELLKWQQHTLQQLSNGIGYPSKQNIHNILDVESKASKLRRGYGRCPDYKLNNKDGTRTGVLAEITSPKRRNDEPKIYWDIYRGVINAKDEIDQDIRQNEICPDEAKRIIIFIVGFKMSVCILDLLSPGIYIYWQK</sequence>
<dbReference type="EMBL" id="CAJVQA010006113">
    <property type="protein sequence ID" value="CAG8634283.1"/>
    <property type="molecule type" value="Genomic_DNA"/>
</dbReference>
<proteinExistence type="predicted"/>
<organism evidence="2 3">
    <name type="scientific">Cetraspora pellucida</name>
    <dbReference type="NCBI Taxonomy" id="1433469"/>
    <lineage>
        <taxon>Eukaryota</taxon>
        <taxon>Fungi</taxon>
        <taxon>Fungi incertae sedis</taxon>
        <taxon>Mucoromycota</taxon>
        <taxon>Glomeromycotina</taxon>
        <taxon>Glomeromycetes</taxon>
        <taxon>Diversisporales</taxon>
        <taxon>Gigasporaceae</taxon>
        <taxon>Cetraspora</taxon>
    </lineage>
</organism>
<evidence type="ECO:0000313" key="3">
    <source>
        <dbReference type="Proteomes" id="UP000789759"/>
    </source>
</evidence>
<feature type="region of interest" description="Disordered" evidence="1">
    <location>
        <begin position="68"/>
        <end position="100"/>
    </location>
</feature>
<protein>
    <submittedName>
        <fullName evidence="2">3565_t:CDS:1</fullName>
    </submittedName>
</protein>
<evidence type="ECO:0000256" key="1">
    <source>
        <dbReference type="SAM" id="MobiDB-lite"/>
    </source>
</evidence>
<feature type="compositionally biased region" description="Basic and acidic residues" evidence="1">
    <location>
        <begin position="68"/>
        <end position="81"/>
    </location>
</feature>
<name>A0A9N9DAN8_9GLOM</name>
<reference evidence="2" key="1">
    <citation type="submission" date="2021-06" db="EMBL/GenBank/DDBJ databases">
        <authorList>
            <person name="Kallberg Y."/>
            <person name="Tangrot J."/>
            <person name="Rosling A."/>
        </authorList>
    </citation>
    <scope>NUCLEOTIDE SEQUENCE</scope>
    <source>
        <strain evidence="2">FL966</strain>
    </source>
</reference>
<keyword evidence="3" id="KW-1185">Reference proteome</keyword>
<evidence type="ECO:0000313" key="2">
    <source>
        <dbReference type="EMBL" id="CAG8634283.1"/>
    </source>
</evidence>
<dbReference type="Proteomes" id="UP000789759">
    <property type="component" value="Unassembled WGS sequence"/>
</dbReference>